<evidence type="ECO:0000256" key="1">
    <source>
        <dbReference type="SAM" id="Phobius"/>
    </source>
</evidence>
<name>A0A7F5RG73_AGRPL</name>
<protein>
    <submittedName>
        <fullName evidence="3">Guanylate cyclase 32E-like</fullName>
    </submittedName>
</protein>
<keyword evidence="2" id="KW-1185">Reference proteome</keyword>
<feature type="transmembrane region" description="Helical" evidence="1">
    <location>
        <begin position="62"/>
        <end position="82"/>
    </location>
</feature>
<dbReference type="AlphaFoldDB" id="A0A7F5RG73"/>
<accession>A0A7F5RG73</accession>
<dbReference type="RefSeq" id="XP_025835009.1">
    <property type="nucleotide sequence ID" value="XM_025979224.1"/>
</dbReference>
<keyword evidence="1" id="KW-0472">Membrane</keyword>
<evidence type="ECO:0000313" key="3">
    <source>
        <dbReference type="RefSeq" id="XP_025835009.1"/>
    </source>
</evidence>
<dbReference type="Proteomes" id="UP000192223">
    <property type="component" value="Unplaced"/>
</dbReference>
<keyword evidence="1" id="KW-1133">Transmembrane helix</keyword>
<dbReference type="KEGG" id="apln:108743570"/>
<evidence type="ECO:0000313" key="2">
    <source>
        <dbReference type="Proteomes" id="UP000192223"/>
    </source>
</evidence>
<sequence>MKESGLGYGLFPVGVFVFTDHVSPLPVLQLLEDIEWVGESVPIAVPVCGFNGENCLNNTLEIISGITGTITLIVLLAVLFLYRNWKYEQELDSLLWKIDFREIQIKFEENANLKDTKTIHPLVRTSQVSLSSNLDNELRYSTIFTQVGLYKGRLYAVKKVHKKYIDLTRTVKKELKVLNYLEIIEIV</sequence>
<dbReference type="InParanoid" id="A0A7F5RG73"/>
<gene>
    <name evidence="3" type="primary">LOC108743570</name>
</gene>
<organism evidence="2 3">
    <name type="scientific">Agrilus planipennis</name>
    <name type="common">Emerald ash borer</name>
    <name type="synonym">Agrilus marcopoli</name>
    <dbReference type="NCBI Taxonomy" id="224129"/>
    <lineage>
        <taxon>Eukaryota</taxon>
        <taxon>Metazoa</taxon>
        <taxon>Ecdysozoa</taxon>
        <taxon>Arthropoda</taxon>
        <taxon>Hexapoda</taxon>
        <taxon>Insecta</taxon>
        <taxon>Pterygota</taxon>
        <taxon>Neoptera</taxon>
        <taxon>Endopterygota</taxon>
        <taxon>Coleoptera</taxon>
        <taxon>Polyphaga</taxon>
        <taxon>Elateriformia</taxon>
        <taxon>Buprestoidea</taxon>
        <taxon>Buprestidae</taxon>
        <taxon>Agrilinae</taxon>
        <taxon>Agrilus</taxon>
    </lineage>
</organism>
<dbReference type="OrthoDB" id="60033at2759"/>
<proteinExistence type="predicted"/>
<dbReference type="GeneID" id="108743570"/>
<keyword evidence="1" id="KW-0812">Transmembrane</keyword>
<reference evidence="3" key="1">
    <citation type="submission" date="2025-08" db="UniProtKB">
        <authorList>
            <consortium name="RefSeq"/>
        </authorList>
    </citation>
    <scope>IDENTIFICATION</scope>
    <source>
        <tissue evidence="3">Entire body</tissue>
    </source>
</reference>